<feature type="transmembrane region" description="Helical" evidence="7">
    <location>
        <begin position="168"/>
        <end position="185"/>
    </location>
</feature>
<accession>A0A7Y0L0J5</accession>
<dbReference type="Proteomes" id="UP000533476">
    <property type="component" value="Unassembled WGS sequence"/>
</dbReference>
<protein>
    <submittedName>
        <fullName evidence="9">MFS transporter</fullName>
    </submittedName>
</protein>
<keyword evidence="3" id="KW-1003">Cell membrane</keyword>
<keyword evidence="10" id="KW-1185">Reference proteome</keyword>
<feature type="transmembrane region" description="Helical" evidence="7">
    <location>
        <begin position="44"/>
        <end position="65"/>
    </location>
</feature>
<evidence type="ECO:0000313" key="10">
    <source>
        <dbReference type="Proteomes" id="UP000533476"/>
    </source>
</evidence>
<evidence type="ECO:0000256" key="4">
    <source>
        <dbReference type="ARBA" id="ARBA00022692"/>
    </source>
</evidence>
<dbReference type="EMBL" id="JABBVZ010000003">
    <property type="protein sequence ID" value="NMP20995.1"/>
    <property type="molecule type" value="Genomic_DNA"/>
</dbReference>
<dbReference type="PANTHER" id="PTHR23513">
    <property type="entry name" value="INTEGRAL MEMBRANE EFFLUX PROTEIN-RELATED"/>
    <property type="match status" value="1"/>
</dbReference>
<comment type="subcellular location">
    <subcellularLocation>
        <location evidence="1">Cell membrane</location>
        <topology evidence="1">Multi-pass membrane protein</topology>
    </subcellularLocation>
</comment>
<evidence type="ECO:0000256" key="3">
    <source>
        <dbReference type="ARBA" id="ARBA00022475"/>
    </source>
</evidence>
<feature type="transmembrane region" description="Helical" evidence="7">
    <location>
        <begin position="373"/>
        <end position="393"/>
    </location>
</feature>
<sequence>MDPTRRLNPNVHKLVLSEALSKLGDNFTEVALALFILSLTRNNVAALGLVLAMAYVPRVVLGWAVAGVIDRLPKRSVLLIANGVRALLVVSIPVIAHYTWAVVAVFFMYTFAMLYQPVIRAIQPQIAETPEMNMKSQARQETYFALADIGGYLAAAGVLFVWGLTPAFFLDAATFVGAGLLVAAIRAPGTVWQAGELGDGGFWGQLGEGIGYLRQTATVRNLVLMTGLVALGVGALNTLLAPLSRILWHVSSKHYVWLLLALALGSLISGILIERLGLLEKYPARLLLALGFLLSAIGFGLVGLVSDWRAGALCLALVGFGNSFYSSALLLWVQTAVPDLFRGRTLAVRGALMGIGGALGAGLGGLLANSLGLQPAVLLTAAVWIAATVWSAASRSFRQGAPRKQTA</sequence>
<feature type="transmembrane region" description="Helical" evidence="7">
    <location>
        <begin position="255"/>
        <end position="273"/>
    </location>
</feature>
<feature type="transmembrane region" description="Helical" evidence="7">
    <location>
        <begin position="346"/>
        <end position="367"/>
    </location>
</feature>
<dbReference type="PROSITE" id="PS50850">
    <property type="entry name" value="MFS"/>
    <property type="match status" value="1"/>
</dbReference>
<evidence type="ECO:0000256" key="1">
    <source>
        <dbReference type="ARBA" id="ARBA00004651"/>
    </source>
</evidence>
<evidence type="ECO:0000259" key="8">
    <source>
        <dbReference type="PROSITE" id="PS50850"/>
    </source>
</evidence>
<feature type="domain" description="Major facilitator superfamily (MFS) profile" evidence="8">
    <location>
        <begin position="213"/>
        <end position="407"/>
    </location>
</feature>
<keyword evidence="2" id="KW-0813">Transport</keyword>
<feature type="transmembrane region" description="Helical" evidence="7">
    <location>
        <begin position="285"/>
        <end position="304"/>
    </location>
</feature>
<dbReference type="GO" id="GO:0005886">
    <property type="term" value="C:plasma membrane"/>
    <property type="evidence" value="ECO:0007669"/>
    <property type="project" value="UniProtKB-SubCell"/>
</dbReference>
<name>A0A7Y0L0J5_9FIRM</name>
<evidence type="ECO:0000313" key="9">
    <source>
        <dbReference type="EMBL" id="NMP20995.1"/>
    </source>
</evidence>
<evidence type="ECO:0000256" key="7">
    <source>
        <dbReference type="SAM" id="Phobius"/>
    </source>
</evidence>
<feature type="transmembrane region" description="Helical" evidence="7">
    <location>
        <begin position="77"/>
        <end position="96"/>
    </location>
</feature>
<reference evidence="9 10" key="1">
    <citation type="submission" date="2020-04" db="EMBL/GenBank/DDBJ databases">
        <authorList>
            <person name="Zhang R."/>
            <person name="Schippers A."/>
        </authorList>
    </citation>
    <scope>NUCLEOTIDE SEQUENCE [LARGE SCALE GENOMIC DNA]</scope>
    <source>
        <strain evidence="9 10">DSM 109850</strain>
    </source>
</reference>
<dbReference type="RefSeq" id="WP_169095898.1">
    <property type="nucleotide sequence ID" value="NZ_JABBVZ010000003.1"/>
</dbReference>
<feature type="transmembrane region" description="Helical" evidence="7">
    <location>
        <begin position="310"/>
        <end position="334"/>
    </location>
</feature>
<evidence type="ECO:0000256" key="5">
    <source>
        <dbReference type="ARBA" id="ARBA00022989"/>
    </source>
</evidence>
<dbReference type="Pfam" id="PF07690">
    <property type="entry name" value="MFS_1"/>
    <property type="match status" value="1"/>
</dbReference>
<proteinExistence type="predicted"/>
<dbReference type="InterPro" id="IPR036259">
    <property type="entry name" value="MFS_trans_sf"/>
</dbReference>
<dbReference type="SUPFAM" id="SSF103473">
    <property type="entry name" value="MFS general substrate transporter"/>
    <property type="match status" value="1"/>
</dbReference>
<keyword evidence="5 7" id="KW-1133">Transmembrane helix</keyword>
<keyword evidence="4 7" id="KW-0812">Transmembrane</keyword>
<dbReference type="InterPro" id="IPR011701">
    <property type="entry name" value="MFS"/>
</dbReference>
<feature type="transmembrane region" description="Helical" evidence="7">
    <location>
        <begin position="143"/>
        <end position="162"/>
    </location>
</feature>
<feature type="transmembrane region" description="Helical" evidence="7">
    <location>
        <begin position="222"/>
        <end position="243"/>
    </location>
</feature>
<dbReference type="AlphaFoldDB" id="A0A7Y0L0J5"/>
<organism evidence="9 10">
    <name type="scientific">Sulfobacillus harzensis</name>
    <dbReference type="NCBI Taxonomy" id="2729629"/>
    <lineage>
        <taxon>Bacteria</taxon>
        <taxon>Bacillati</taxon>
        <taxon>Bacillota</taxon>
        <taxon>Clostridia</taxon>
        <taxon>Eubacteriales</taxon>
        <taxon>Clostridiales Family XVII. Incertae Sedis</taxon>
        <taxon>Sulfobacillus</taxon>
    </lineage>
</organism>
<comment type="caution">
    <text evidence="9">The sequence shown here is derived from an EMBL/GenBank/DDBJ whole genome shotgun (WGS) entry which is preliminary data.</text>
</comment>
<keyword evidence="6 7" id="KW-0472">Membrane</keyword>
<dbReference type="GO" id="GO:0022857">
    <property type="term" value="F:transmembrane transporter activity"/>
    <property type="evidence" value="ECO:0007669"/>
    <property type="project" value="InterPro"/>
</dbReference>
<dbReference type="Gene3D" id="1.20.1250.20">
    <property type="entry name" value="MFS general substrate transporter like domains"/>
    <property type="match status" value="2"/>
</dbReference>
<dbReference type="CDD" id="cd06173">
    <property type="entry name" value="MFS_MefA_like"/>
    <property type="match status" value="1"/>
</dbReference>
<dbReference type="PANTHER" id="PTHR23513:SF6">
    <property type="entry name" value="MAJOR FACILITATOR SUPERFAMILY ASSOCIATED DOMAIN-CONTAINING PROTEIN"/>
    <property type="match status" value="1"/>
</dbReference>
<evidence type="ECO:0000256" key="6">
    <source>
        <dbReference type="ARBA" id="ARBA00023136"/>
    </source>
</evidence>
<evidence type="ECO:0000256" key="2">
    <source>
        <dbReference type="ARBA" id="ARBA00022448"/>
    </source>
</evidence>
<gene>
    <name evidence="9" type="ORF">HIJ39_01315</name>
</gene>
<dbReference type="InterPro" id="IPR020846">
    <property type="entry name" value="MFS_dom"/>
</dbReference>